<comment type="caution">
    <text evidence="2">The sequence shown here is derived from an EMBL/GenBank/DDBJ whole genome shotgun (WGS) entry which is preliminary data.</text>
</comment>
<evidence type="ECO:0000256" key="1">
    <source>
        <dbReference type="SAM" id="SignalP"/>
    </source>
</evidence>
<dbReference type="Proteomes" id="UP001307849">
    <property type="component" value="Unassembled WGS sequence"/>
</dbReference>
<evidence type="ECO:0000313" key="3">
    <source>
        <dbReference type="Proteomes" id="UP001307849"/>
    </source>
</evidence>
<organism evidence="2 3">
    <name type="scientific">Arthrobotrys conoides</name>
    <dbReference type="NCBI Taxonomy" id="74498"/>
    <lineage>
        <taxon>Eukaryota</taxon>
        <taxon>Fungi</taxon>
        <taxon>Dikarya</taxon>
        <taxon>Ascomycota</taxon>
        <taxon>Pezizomycotina</taxon>
        <taxon>Orbiliomycetes</taxon>
        <taxon>Orbiliales</taxon>
        <taxon>Orbiliaceae</taxon>
        <taxon>Arthrobotrys</taxon>
    </lineage>
</organism>
<evidence type="ECO:0000313" key="2">
    <source>
        <dbReference type="EMBL" id="KAK6518034.1"/>
    </source>
</evidence>
<protein>
    <submittedName>
        <fullName evidence="2">Uncharacterized protein</fullName>
    </submittedName>
</protein>
<feature type="signal peptide" evidence="1">
    <location>
        <begin position="1"/>
        <end position="28"/>
    </location>
</feature>
<sequence>MRAQICPIGLILPLLLFFLTLTLPIVETSPLISDVKPTTLTAENTEPRTTSAGAVTTLPKRQLPPEALKALMQFHIGEDVSVRKPAQHASEAENNDQALTKKVYVPPSYFYTEKGLYIRCNSARSVYDRVPYDDPRFPMFSLRHWKDWAGDYGTFEAAEIHIKARQSACQRCRCSDEGALIPSEAGSCVGERTPARCVLMFACYCTARLGQPAPFGGASIADYRAALHAIPTTVKNRNRGYRWSYRTGTLGFDPEDLDPIDESAPPLDINPASRPDSPWILRWDENIEGPGSDFEPTPFDWGEDDVDFQNYEFSLYDGVPDDYHYNYNRPYIRYPKAD</sequence>
<name>A0AAN8NIU3_9PEZI</name>
<gene>
    <name evidence="2" type="ORF">TWF506_005199</name>
</gene>
<feature type="chain" id="PRO_5042985319" evidence="1">
    <location>
        <begin position="29"/>
        <end position="338"/>
    </location>
</feature>
<reference evidence="2 3" key="1">
    <citation type="submission" date="2019-10" db="EMBL/GenBank/DDBJ databases">
        <authorList>
            <person name="Palmer J.M."/>
        </authorList>
    </citation>
    <scope>NUCLEOTIDE SEQUENCE [LARGE SCALE GENOMIC DNA]</scope>
    <source>
        <strain evidence="2 3">TWF506</strain>
    </source>
</reference>
<proteinExistence type="predicted"/>
<dbReference type="AlphaFoldDB" id="A0AAN8NIU3"/>
<keyword evidence="3" id="KW-1185">Reference proteome</keyword>
<dbReference type="EMBL" id="JAVHJM010000002">
    <property type="protein sequence ID" value="KAK6518034.1"/>
    <property type="molecule type" value="Genomic_DNA"/>
</dbReference>
<keyword evidence="1" id="KW-0732">Signal</keyword>
<accession>A0AAN8NIU3</accession>